<dbReference type="RefSeq" id="WP_201083206.1">
    <property type="nucleotide sequence ID" value="NZ_CP067422.1"/>
</dbReference>
<dbReference type="Proteomes" id="UP000595197">
    <property type="component" value="Plasmid pTT6-2"/>
</dbReference>
<keyword evidence="2" id="KW-1185">Reference proteome</keyword>
<evidence type="ECO:0000313" key="2">
    <source>
        <dbReference type="Proteomes" id="UP000595197"/>
    </source>
</evidence>
<geneLocation type="plasmid" evidence="1 2">
    <name>pTT6-2</name>
</geneLocation>
<organism evidence="1 2">
    <name type="scientific">Skermanella cutis</name>
    <dbReference type="NCBI Taxonomy" id="2775420"/>
    <lineage>
        <taxon>Bacteria</taxon>
        <taxon>Pseudomonadati</taxon>
        <taxon>Pseudomonadota</taxon>
        <taxon>Alphaproteobacteria</taxon>
        <taxon>Rhodospirillales</taxon>
        <taxon>Azospirillaceae</taxon>
        <taxon>Skermanella</taxon>
    </lineage>
</organism>
<dbReference type="EMBL" id="CP067422">
    <property type="protein sequence ID" value="QQP93559.1"/>
    <property type="molecule type" value="Genomic_DNA"/>
</dbReference>
<protein>
    <submittedName>
        <fullName evidence="1">Uncharacterized protein</fullName>
    </submittedName>
</protein>
<proteinExistence type="predicted"/>
<gene>
    <name evidence="1" type="ORF">IGS68_33605</name>
</gene>
<reference evidence="1" key="1">
    <citation type="submission" date="2021-02" db="EMBL/GenBank/DDBJ databases">
        <title>Skermanella TT6 skin isolate.</title>
        <authorList>
            <person name="Lee K."/>
            <person name="Ganzorig M."/>
        </authorList>
    </citation>
    <scope>NUCLEOTIDE SEQUENCE</scope>
    <source>
        <strain evidence="1">TT6</strain>
    </source>
</reference>
<name>A0ABX7BJZ6_9PROT</name>
<accession>A0ABX7BJZ6</accession>
<sequence length="118" mass="12174">MRNFSATAGDTMPVFVIITDQAGAAMNLTGVTAIWQASQGTPARFSPTPVLTKTTDAGITITNAAAGELQIDLEPADTVSLSGDFYHELQLTDASGAVTTPLKGVMHIRKQLVVGGAA</sequence>
<keyword evidence="1" id="KW-0614">Plasmid</keyword>
<evidence type="ECO:0000313" key="1">
    <source>
        <dbReference type="EMBL" id="QQP93559.1"/>
    </source>
</evidence>